<dbReference type="RefSeq" id="WP_149495728.1">
    <property type="nucleotide sequence ID" value="NZ_JASZZN010000023.1"/>
</dbReference>
<dbReference type="EMBL" id="JASZZN010000023">
    <property type="protein sequence ID" value="MDM4018562.1"/>
    <property type="molecule type" value="Genomic_DNA"/>
</dbReference>
<dbReference type="NCBIfam" id="NF012200">
    <property type="entry name" value="choice_anch_D"/>
    <property type="match status" value="1"/>
</dbReference>
<reference evidence="1 2" key="1">
    <citation type="submission" date="2023-06" db="EMBL/GenBank/DDBJ databases">
        <title>Roseiconus lacunae JC819 isolated from Gulf of Mannar region, Tamil Nadu.</title>
        <authorList>
            <person name="Pk S."/>
            <person name="Ch S."/>
            <person name="Ch V.R."/>
        </authorList>
    </citation>
    <scope>NUCLEOTIDE SEQUENCE [LARGE SCALE GENOMIC DNA]</scope>
    <source>
        <strain evidence="1 2">JC819</strain>
    </source>
</reference>
<organism evidence="1 2">
    <name type="scientific">Roseiconus lacunae</name>
    <dbReference type="NCBI Taxonomy" id="2605694"/>
    <lineage>
        <taxon>Bacteria</taxon>
        <taxon>Pseudomonadati</taxon>
        <taxon>Planctomycetota</taxon>
        <taxon>Planctomycetia</taxon>
        <taxon>Pirellulales</taxon>
        <taxon>Pirellulaceae</taxon>
        <taxon>Roseiconus</taxon>
    </lineage>
</organism>
<dbReference type="Gene3D" id="2.60.40.10">
    <property type="entry name" value="Immunoglobulins"/>
    <property type="match status" value="1"/>
</dbReference>
<sequence>MDVLAKRLLIALTITLCFSAFVFALSQSVTYKPWGVADSEREKYDAIMADIELNEQVRSMEVPRIQAPTLPHDFGWVTIGDEYKHTFSIRNRGEKPLELTLAGTSGEAVRATLGTNKLAPDGSTTCDVTWTVSDSDTEFSSEKVFLKTNDPLHTNIALTCVGKRKHRVVVPSTIRLGSHDIGINPTTTFLVYSQVYDDFEITAIDADGLESEWAAIEASLDDEQLSGQDVRSAQSVTVKLQPSDHGAYSGKFTVAIQTPDGIRQETISYEGKVRPPVGFYGPEIHQSTGLDLGTLDSGTQHDFYVTVRSRGDKSREIEVLEIQPKALETELTATSQPGAYKLRITVPKGCPDLQFNRSQNRGFVKVGDPLSPSYSSWLPLWVSVSKVDD</sequence>
<proteinExistence type="predicted"/>
<comment type="caution">
    <text evidence="1">The sequence shown here is derived from an EMBL/GenBank/DDBJ whole genome shotgun (WGS) entry which is preliminary data.</text>
</comment>
<gene>
    <name evidence="1" type="ORF">QTN89_24130</name>
</gene>
<dbReference type="Proteomes" id="UP001239462">
    <property type="component" value="Unassembled WGS sequence"/>
</dbReference>
<dbReference type="InterPro" id="IPR013783">
    <property type="entry name" value="Ig-like_fold"/>
</dbReference>
<evidence type="ECO:0000313" key="1">
    <source>
        <dbReference type="EMBL" id="MDM4018562.1"/>
    </source>
</evidence>
<accession>A0ABT7PPY4</accession>
<dbReference type="InterPro" id="IPR011467">
    <property type="entry name" value="DUF1573"/>
</dbReference>
<name>A0ABT7PPY4_9BACT</name>
<evidence type="ECO:0000313" key="2">
    <source>
        <dbReference type="Proteomes" id="UP001239462"/>
    </source>
</evidence>
<dbReference type="PANTHER" id="PTHR37833">
    <property type="entry name" value="LIPOPROTEIN-RELATED"/>
    <property type="match status" value="1"/>
</dbReference>
<protein>
    <submittedName>
        <fullName evidence="1">Choice-of-anchor D domain-containing protein</fullName>
    </submittedName>
</protein>
<keyword evidence="2" id="KW-1185">Reference proteome</keyword>
<dbReference type="Pfam" id="PF07610">
    <property type="entry name" value="DUF1573"/>
    <property type="match status" value="1"/>
</dbReference>
<dbReference type="PANTHER" id="PTHR37833:SF1">
    <property type="entry name" value="SIGNAL PEPTIDE PROTEIN"/>
    <property type="match status" value="1"/>
</dbReference>